<dbReference type="EMBL" id="JAOYFB010000001">
    <property type="protein sequence ID" value="KAK4005119.1"/>
    <property type="molecule type" value="Genomic_DNA"/>
</dbReference>
<organism evidence="1 2">
    <name type="scientific">Daphnia magna</name>
    <dbReference type="NCBI Taxonomy" id="35525"/>
    <lineage>
        <taxon>Eukaryota</taxon>
        <taxon>Metazoa</taxon>
        <taxon>Ecdysozoa</taxon>
        <taxon>Arthropoda</taxon>
        <taxon>Crustacea</taxon>
        <taxon>Branchiopoda</taxon>
        <taxon>Diplostraca</taxon>
        <taxon>Cladocera</taxon>
        <taxon>Anomopoda</taxon>
        <taxon>Daphniidae</taxon>
        <taxon>Daphnia</taxon>
    </lineage>
</organism>
<proteinExistence type="predicted"/>
<evidence type="ECO:0000313" key="1">
    <source>
        <dbReference type="EMBL" id="KAK4005119.1"/>
    </source>
</evidence>
<dbReference type="Proteomes" id="UP001234178">
    <property type="component" value="Unassembled WGS sequence"/>
</dbReference>
<gene>
    <name evidence="1" type="ORF">OUZ56_006839</name>
</gene>
<name>A0ABQ9YWU7_9CRUS</name>
<comment type="caution">
    <text evidence="1">The sequence shown here is derived from an EMBL/GenBank/DDBJ whole genome shotgun (WGS) entry which is preliminary data.</text>
</comment>
<reference evidence="1 2" key="1">
    <citation type="journal article" date="2023" name="Nucleic Acids Res.">
        <title>The hologenome of Daphnia magna reveals possible DNA methylation and microbiome-mediated evolution of the host genome.</title>
        <authorList>
            <person name="Chaturvedi A."/>
            <person name="Li X."/>
            <person name="Dhandapani V."/>
            <person name="Marshall H."/>
            <person name="Kissane S."/>
            <person name="Cuenca-Cambronero M."/>
            <person name="Asole G."/>
            <person name="Calvet F."/>
            <person name="Ruiz-Romero M."/>
            <person name="Marangio P."/>
            <person name="Guigo R."/>
            <person name="Rago D."/>
            <person name="Mirbahai L."/>
            <person name="Eastwood N."/>
            <person name="Colbourne J.K."/>
            <person name="Zhou J."/>
            <person name="Mallon E."/>
            <person name="Orsini L."/>
        </authorList>
    </citation>
    <scope>NUCLEOTIDE SEQUENCE [LARGE SCALE GENOMIC DNA]</scope>
    <source>
        <strain evidence="1">LRV0_1</strain>
    </source>
</reference>
<protein>
    <submittedName>
        <fullName evidence="1">Uncharacterized protein</fullName>
    </submittedName>
</protein>
<sequence>MKKKMKTKSESMLYRMNKGKKKKRMRYEERKKKIEPKIVFFCSVFYFFFLSFACICVCVEEPEEFLVDQLVTHPVFFFFNKYREEGRINLLIVQLEKVLDYREGQMDEVNTEDEERLVGCLFCPFFVLYCLVFFPTHPMVPIYPKDFIAHLAVFPERS</sequence>
<keyword evidence="2" id="KW-1185">Reference proteome</keyword>
<accession>A0ABQ9YWU7</accession>
<evidence type="ECO:0000313" key="2">
    <source>
        <dbReference type="Proteomes" id="UP001234178"/>
    </source>
</evidence>